<keyword evidence="1" id="KW-0966">Cell projection</keyword>
<name>A0ABS5E8T8_9PROT</name>
<sequence>MNYAASQYQAQSGGYLSSREIEAMAFRHINTLMTQAQTPEERHHALHQNQKLWGILLHSLQRKDCPLDSVLQKDLLTLSTWSLKQSNDAMMRPLSLEPLIDINHDMIAGLSSISHNAPPHQPTKSFAFTG</sequence>
<keyword evidence="1" id="KW-0969">Cilium</keyword>
<evidence type="ECO:0000313" key="1">
    <source>
        <dbReference type="EMBL" id="MBR0560320.1"/>
    </source>
</evidence>
<comment type="caution">
    <text evidence="1">The sequence shown here is derived from an EMBL/GenBank/DDBJ whole genome shotgun (WGS) entry which is preliminary data.</text>
</comment>
<gene>
    <name evidence="1" type="ORF">KB213_09690</name>
</gene>
<keyword evidence="2" id="KW-1185">Reference proteome</keyword>
<dbReference type="EMBL" id="JAGRQH010000007">
    <property type="protein sequence ID" value="MBR0560320.1"/>
    <property type="molecule type" value="Genomic_DNA"/>
</dbReference>
<dbReference type="Proteomes" id="UP000677812">
    <property type="component" value="Unassembled WGS sequence"/>
</dbReference>
<accession>A0ABS5E8T8</accession>
<reference evidence="1 2" key="1">
    <citation type="submission" date="2021-04" db="EMBL/GenBank/DDBJ databases">
        <title>The complete genome sequence of Neokomagataea sp. TBRC 2177.</title>
        <authorList>
            <person name="Charoenyingcharoen P."/>
            <person name="Yukphan P."/>
        </authorList>
    </citation>
    <scope>NUCLEOTIDE SEQUENCE [LARGE SCALE GENOMIC DNA]</scope>
    <source>
        <strain evidence="1 2">TBRC 2177</strain>
    </source>
</reference>
<proteinExistence type="predicted"/>
<protein>
    <submittedName>
        <fullName evidence="1">Flagellar biosynthesis regulator FlaF</fullName>
    </submittedName>
</protein>
<organism evidence="1 2">
    <name type="scientific">Neokomagataea anthophila</name>
    <dbReference type="NCBI Taxonomy" id="2826925"/>
    <lineage>
        <taxon>Bacteria</taxon>
        <taxon>Pseudomonadati</taxon>
        <taxon>Pseudomonadota</taxon>
        <taxon>Alphaproteobacteria</taxon>
        <taxon>Acetobacterales</taxon>
        <taxon>Acetobacteraceae</taxon>
        <taxon>Neokomagataea</taxon>
    </lineage>
</organism>
<evidence type="ECO:0000313" key="2">
    <source>
        <dbReference type="Proteomes" id="UP000677812"/>
    </source>
</evidence>
<dbReference type="RefSeq" id="WP_211682576.1">
    <property type="nucleotide sequence ID" value="NZ_JAGRQH010000007.1"/>
</dbReference>
<dbReference type="InterPro" id="IPR010845">
    <property type="entry name" value="FlaF"/>
</dbReference>
<keyword evidence="1" id="KW-0282">Flagellum</keyword>
<dbReference type="Pfam" id="PF07309">
    <property type="entry name" value="FlaF"/>
    <property type="match status" value="1"/>
</dbReference>